<dbReference type="PANTHER" id="PTHR13767">
    <property type="entry name" value="TRNA-PSEUDOURIDINE SYNTHASE"/>
    <property type="match status" value="1"/>
</dbReference>
<evidence type="ECO:0000256" key="3">
    <source>
        <dbReference type="ARBA" id="ARBA00022694"/>
    </source>
</evidence>
<comment type="similarity">
    <text evidence="2 5">Belongs to the pseudouridine synthase TruB family. Type 1 subfamily.</text>
</comment>
<evidence type="ECO:0000313" key="8">
    <source>
        <dbReference type="EMBL" id="RCL38690.1"/>
    </source>
</evidence>
<dbReference type="InterPro" id="IPR036974">
    <property type="entry name" value="PUA_sf"/>
</dbReference>
<accession>A0A368BN26</accession>
<dbReference type="GO" id="GO:1990481">
    <property type="term" value="P:mRNA pseudouridine synthesis"/>
    <property type="evidence" value="ECO:0007669"/>
    <property type="project" value="TreeGrafter"/>
</dbReference>
<keyword evidence="3 5" id="KW-0819">tRNA processing</keyword>
<keyword evidence="4 5" id="KW-0413">Isomerase</keyword>
<evidence type="ECO:0000259" key="6">
    <source>
        <dbReference type="Pfam" id="PF01509"/>
    </source>
</evidence>
<protein>
    <recommendedName>
        <fullName evidence="5">tRNA pseudouridine synthase B</fullName>
        <ecNumber evidence="5">5.4.99.25</ecNumber>
    </recommendedName>
    <alternativeName>
        <fullName evidence="5">tRNA pseudouridine(55) synthase</fullName>
        <shortName evidence="5">Psi55 synthase</shortName>
    </alternativeName>
    <alternativeName>
        <fullName evidence="5">tRNA pseudouridylate synthase</fullName>
    </alternativeName>
    <alternativeName>
        <fullName evidence="5">tRNA-uridine isomerase</fullName>
    </alternativeName>
</protein>
<evidence type="ECO:0000256" key="2">
    <source>
        <dbReference type="ARBA" id="ARBA00005642"/>
    </source>
</evidence>
<reference evidence="8 9" key="1">
    <citation type="journal article" date="2018" name="Microbiome">
        <title>Fine metagenomic profile of the Mediterranean stratified and mixed water columns revealed by assembly and recruitment.</title>
        <authorList>
            <person name="Haro-Moreno J.M."/>
            <person name="Lopez-Perez M."/>
            <person name="De La Torre J.R."/>
            <person name="Picazo A."/>
            <person name="Camacho A."/>
            <person name="Rodriguez-Valera F."/>
        </authorList>
    </citation>
    <scope>NUCLEOTIDE SEQUENCE [LARGE SCALE GENOMIC DNA]</scope>
    <source>
        <strain evidence="8">MED-G83</strain>
    </source>
</reference>
<name>A0A368BN26_9GAMM</name>
<dbReference type="NCBIfam" id="TIGR00431">
    <property type="entry name" value="TruB"/>
    <property type="match status" value="1"/>
</dbReference>
<dbReference type="SUPFAM" id="SSF55120">
    <property type="entry name" value="Pseudouridine synthase"/>
    <property type="match status" value="1"/>
</dbReference>
<dbReference type="Gene3D" id="2.30.130.10">
    <property type="entry name" value="PUA domain"/>
    <property type="match status" value="1"/>
</dbReference>
<dbReference type="Pfam" id="PF09157">
    <property type="entry name" value="TruB-C_2"/>
    <property type="match status" value="1"/>
</dbReference>
<comment type="catalytic activity">
    <reaction evidence="1 5">
        <text>uridine(55) in tRNA = pseudouridine(55) in tRNA</text>
        <dbReference type="Rhea" id="RHEA:42532"/>
        <dbReference type="Rhea" id="RHEA-COMP:10101"/>
        <dbReference type="Rhea" id="RHEA-COMP:10102"/>
        <dbReference type="ChEBI" id="CHEBI:65314"/>
        <dbReference type="ChEBI" id="CHEBI:65315"/>
        <dbReference type="EC" id="5.4.99.25"/>
    </reaction>
</comment>
<evidence type="ECO:0000256" key="1">
    <source>
        <dbReference type="ARBA" id="ARBA00000385"/>
    </source>
</evidence>
<feature type="domain" description="tRNA pseudouridine synthase II TruB subfamily 1 C-terminal" evidence="7">
    <location>
        <begin position="250"/>
        <end position="304"/>
    </location>
</feature>
<dbReference type="EMBL" id="QOPD01000002">
    <property type="protein sequence ID" value="RCL38690.1"/>
    <property type="molecule type" value="Genomic_DNA"/>
</dbReference>
<dbReference type="Proteomes" id="UP000252147">
    <property type="component" value="Unassembled WGS sequence"/>
</dbReference>
<dbReference type="GO" id="GO:0160148">
    <property type="term" value="F:tRNA pseudouridine(55) synthase activity"/>
    <property type="evidence" value="ECO:0007669"/>
    <property type="project" value="UniProtKB-EC"/>
</dbReference>
<dbReference type="Pfam" id="PF01509">
    <property type="entry name" value="TruB_N"/>
    <property type="match status" value="1"/>
</dbReference>
<evidence type="ECO:0000256" key="4">
    <source>
        <dbReference type="ARBA" id="ARBA00023235"/>
    </source>
</evidence>
<feature type="active site" description="Nucleophile" evidence="5">
    <location>
        <position position="55"/>
    </location>
</feature>
<dbReference type="GO" id="GO:0031119">
    <property type="term" value="P:tRNA pseudouridine synthesis"/>
    <property type="evidence" value="ECO:0007669"/>
    <property type="project" value="UniProtKB-UniRule"/>
</dbReference>
<dbReference type="Gene3D" id="3.30.2350.10">
    <property type="entry name" value="Pseudouridine synthase"/>
    <property type="match status" value="1"/>
</dbReference>
<comment type="caution">
    <text evidence="8">The sequence shown here is derived from an EMBL/GenBank/DDBJ whole genome shotgun (WGS) entry which is preliminary data.</text>
</comment>
<feature type="domain" description="Pseudouridine synthase II N-terminal" evidence="6">
    <location>
        <begin position="41"/>
        <end position="188"/>
    </location>
</feature>
<dbReference type="InterPro" id="IPR020103">
    <property type="entry name" value="PsdUridine_synth_cat_dom_sf"/>
</dbReference>
<dbReference type="AlphaFoldDB" id="A0A368BN26"/>
<sequence>MIIWKKSAILMISLKTSSMSVLILNKPKKLSSFKSLKVIQNLLGLKKAGHAGTLDPLATGILPIFFDRSTKFIQYMPEQDKTYHAKFQLGCSSDTEDIEGNIIYHDSEQAPSLDNLKESVSSFIGSYQQKAPLFSAKKVNGVAMYKLARKGIELEKRSQKVSIKSLELLSYSYPYFDIEAKVSRGTYVRTLGVDIADKLGCNCVLTDLCRTGFGTLKIKDAITIDTLKNLDNKEKMQYVMRVEEILKSIPKLNISSTEVKKFQNGLTFSVTKNEKKEKKLVFHKDEFIGIGEIGNEEKLRPIKLYKI</sequence>
<evidence type="ECO:0000256" key="5">
    <source>
        <dbReference type="HAMAP-Rule" id="MF_01080"/>
    </source>
</evidence>
<dbReference type="InterPro" id="IPR015240">
    <property type="entry name" value="tRNA_sdUridine_synth_fam1_C"/>
</dbReference>
<dbReference type="GO" id="GO:0003723">
    <property type="term" value="F:RNA binding"/>
    <property type="evidence" value="ECO:0007669"/>
    <property type="project" value="InterPro"/>
</dbReference>
<dbReference type="CDD" id="cd02573">
    <property type="entry name" value="PseudoU_synth_EcTruB"/>
    <property type="match status" value="1"/>
</dbReference>
<dbReference type="InterPro" id="IPR014780">
    <property type="entry name" value="tRNA_psdUridine_synth_TruB"/>
</dbReference>
<organism evidence="8 9">
    <name type="scientific">SAR86 cluster bacterium</name>
    <dbReference type="NCBI Taxonomy" id="2030880"/>
    <lineage>
        <taxon>Bacteria</taxon>
        <taxon>Pseudomonadati</taxon>
        <taxon>Pseudomonadota</taxon>
        <taxon>Gammaproteobacteria</taxon>
        <taxon>SAR86 cluster</taxon>
    </lineage>
</organism>
<dbReference type="EC" id="5.4.99.25" evidence="5"/>
<dbReference type="InterPro" id="IPR002501">
    <property type="entry name" value="PsdUridine_synth_N"/>
</dbReference>
<proteinExistence type="inferred from homology"/>
<gene>
    <name evidence="5 8" type="primary">truB</name>
    <name evidence="8" type="ORF">DBW97_01370</name>
</gene>
<dbReference type="HAMAP" id="MF_01080">
    <property type="entry name" value="TruB_bact"/>
    <property type="match status" value="1"/>
</dbReference>
<comment type="function">
    <text evidence="5">Responsible for synthesis of pseudouridine from uracil-55 in the psi GC loop of transfer RNAs.</text>
</comment>
<evidence type="ECO:0000259" key="7">
    <source>
        <dbReference type="Pfam" id="PF09157"/>
    </source>
</evidence>
<dbReference type="PANTHER" id="PTHR13767:SF2">
    <property type="entry name" value="PSEUDOURIDYLATE SYNTHASE TRUB1"/>
    <property type="match status" value="1"/>
</dbReference>
<evidence type="ECO:0000313" key="9">
    <source>
        <dbReference type="Proteomes" id="UP000252147"/>
    </source>
</evidence>